<protein>
    <recommendedName>
        <fullName evidence="1">IstB-like ATP-binding domain-containing protein</fullName>
    </recommendedName>
</protein>
<dbReference type="Gene3D" id="3.40.50.300">
    <property type="entry name" value="P-loop containing nucleotide triphosphate hydrolases"/>
    <property type="match status" value="1"/>
</dbReference>
<dbReference type="HOGENOM" id="CLU_2395016_0_0_5"/>
<name>A8LUC4_DINSH</name>
<dbReference type="InterPro" id="IPR002611">
    <property type="entry name" value="IstB_ATP-bd"/>
</dbReference>
<keyword evidence="2" id="KW-0614">Plasmid</keyword>
<geneLocation type="plasmid" evidence="2 3">
    <name>pDSHI04</name>
</geneLocation>
<dbReference type="KEGG" id="dsh:Dshi_4128"/>
<dbReference type="AlphaFoldDB" id="A8LUC4"/>
<dbReference type="Pfam" id="PF01695">
    <property type="entry name" value="IstB_IS21"/>
    <property type="match status" value="1"/>
</dbReference>
<keyword evidence="3" id="KW-1185">Reference proteome</keyword>
<proteinExistence type="predicted"/>
<organism evidence="2 3">
    <name type="scientific">Dinoroseobacter shibae (strain DSM 16493 / NCIMB 14021 / DFL 12)</name>
    <dbReference type="NCBI Taxonomy" id="398580"/>
    <lineage>
        <taxon>Bacteria</taxon>
        <taxon>Pseudomonadati</taxon>
        <taxon>Pseudomonadota</taxon>
        <taxon>Alphaproteobacteria</taxon>
        <taxon>Rhodobacterales</taxon>
        <taxon>Roseobacteraceae</taxon>
        <taxon>Dinoroseobacter</taxon>
    </lineage>
</organism>
<accession>A8LUC4</accession>
<evidence type="ECO:0000259" key="1">
    <source>
        <dbReference type="Pfam" id="PF01695"/>
    </source>
</evidence>
<feature type="domain" description="IstB-like ATP-binding" evidence="1">
    <location>
        <begin position="32"/>
        <end position="74"/>
    </location>
</feature>
<dbReference type="InterPro" id="IPR027417">
    <property type="entry name" value="P-loop_NTPase"/>
</dbReference>
<dbReference type="GO" id="GO:0005524">
    <property type="term" value="F:ATP binding"/>
    <property type="evidence" value="ECO:0007669"/>
    <property type="project" value="InterPro"/>
</dbReference>
<gene>
    <name evidence="2" type="ordered locus">Dshi_4128</name>
</gene>
<evidence type="ECO:0000313" key="3">
    <source>
        <dbReference type="Proteomes" id="UP000006833"/>
    </source>
</evidence>
<dbReference type="EMBL" id="CP000834">
    <property type="protein sequence ID" value="ABV95841.1"/>
    <property type="molecule type" value="Genomic_DNA"/>
</dbReference>
<evidence type="ECO:0000313" key="2">
    <source>
        <dbReference type="EMBL" id="ABV95841.1"/>
    </source>
</evidence>
<sequence>MAVGVGRVAGREYAAVEARTPDARPDLRGAAQTSGQLLFHFIRKLYERSSIVVTTNLAFGEWPTVLGDAKMTTEVPVLVRRSDPGHNQRPLIA</sequence>
<reference evidence="3" key="1">
    <citation type="journal article" date="2010" name="ISME J.">
        <title>The complete genome sequence of the algal symbiont Dinoroseobacter shibae: a hitchhiker's guide to life in the sea.</title>
        <authorList>
            <person name="Wagner-Dobler I."/>
            <person name="Ballhausen B."/>
            <person name="Berger M."/>
            <person name="Brinkhoff T."/>
            <person name="Buchholz I."/>
            <person name="Bunk B."/>
            <person name="Cypionka H."/>
            <person name="Daniel R."/>
            <person name="Drepper T."/>
            <person name="Gerdts G."/>
            <person name="Hahnke S."/>
            <person name="Han C."/>
            <person name="Jahn D."/>
            <person name="Kalhoefer D."/>
            <person name="Kiss H."/>
            <person name="Klenk H.P."/>
            <person name="Kyrpides N."/>
            <person name="Liebl W."/>
            <person name="Liesegang H."/>
            <person name="Meincke L."/>
            <person name="Pati A."/>
            <person name="Petersen J."/>
            <person name="Piekarski T."/>
            <person name="Pommerenke C."/>
            <person name="Pradella S."/>
            <person name="Pukall R."/>
            <person name="Rabus R."/>
            <person name="Stackebrandt E."/>
            <person name="Thole S."/>
            <person name="Thompson L."/>
            <person name="Tielen P."/>
            <person name="Tomasch J."/>
            <person name="von Jan M."/>
            <person name="Wanphrut N."/>
            <person name="Wichels A."/>
            <person name="Zech H."/>
            <person name="Simon M."/>
        </authorList>
    </citation>
    <scope>NUCLEOTIDE SEQUENCE [LARGE SCALE GENOMIC DNA]</scope>
    <source>
        <strain evidence="3">DSM 16493 / NCIMB 14021 / DFL 12</strain>
        <plasmid evidence="3">Plasmid pDSHI04</plasmid>
    </source>
</reference>
<dbReference type="Proteomes" id="UP000006833">
    <property type="component" value="Plasmid pDSHI04"/>
</dbReference>